<dbReference type="Gene3D" id="3.30.1490.20">
    <property type="entry name" value="ATP-grasp fold, A domain"/>
    <property type="match status" value="1"/>
</dbReference>
<dbReference type="PROSITE" id="PS50975">
    <property type="entry name" value="ATP_GRASP"/>
    <property type="match status" value="1"/>
</dbReference>
<reference evidence="8 9" key="2">
    <citation type="journal article" date="2021" name="Mar. Drugs">
        <title>A New Micromonospora Strain with Antibiotic Activity Isolated from the Microbiome of a Mid-Atlantic Deep-Sea Sponge.</title>
        <authorList>
            <person name="Back C.R."/>
            <person name="Stennett H.L."/>
            <person name="Williams S.E."/>
            <person name="Wang L."/>
            <person name="Ojeda Gomez J."/>
            <person name="Abdulle O.M."/>
            <person name="Duffy T."/>
            <person name="Neal C."/>
            <person name="Mantell J."/>
            <person name="Jepson M.A."/>
            <person name="Hendry K.R."/>
            <person name="Powell D."/>
            <person name="Stach J.E.M."/>
            <person name="Essex-Lopresti A.E."/>
            <person name="Willis C.L."/>
            <person name="Curnow P."/>
            <person name="Race P.R."/>
        </authorList>
    </citation>
    <scope>NUCLEOTIDE SEQUENCE [LARGE SCALE GENOMIC DNA]</scope>
    <source>
        <strain evidence="8 9">28ISP2-46</strain>
    </source>
</reference>
<protein>
    <recommendedName>
        <fullName evidence="5 6">N5-carboxyaminoimidazole ribonucleotide synthase</fullName>
        <shortName evidence="5 6">N5-CAIR synthase</shortName>
        <ecNumber evidence="5 6">6.3.4.18</ecNumber>
    </recommendedName>
    <alternativeName>
        <fullName evidence="5 6">5-(carboxyamino)imidazole ribonucleotide synthetase</fullName>
    </alternativeName>
</protein>
<dbReference type="Pfam" id="PF22660">
    <property type="entry name" value="RS_preATP-grasp-like"/>
    <property type="match status" value="1"/>
</dbReference>
<dbReference type="SUPFAM" id="SSF56059">
    <property type="entry name" value="Glutathione synthetase ATP-binding domain-like"/>
    <property type="match status" value="1"/>
</dbReference>
<feature type="binding site" evidence="5">
    <location>
        <position position="192"/>
    </location>
    <ligand>
        <name>ATP</name>
        <dbReference type="ChEBI" id="CHEBI:30616"/>
    </ligand>
</feature>
<name>A0A7L6BBP5_9ACTN</name>
<dbReference type="GO" id="GO:0034028">
    <property type="term" value="F:5-(carboxyamino)imidazole ribonucleotide synthase activity"/>
    <property type="evidence" value="ECO:0007669"/>
    <property type="project" value="UniProtKB-UniRule"/>
</dbReference>
<dbReference type="Gene3D" id="3.30.470.20">
    <property type="entry name" value="ATP-grasp fold, B domain"/>
    <property type="match status" value="1"/>
</dbReference>
<dbReference type="Pfam" id="PF02222">
    <property type="entry name" value="ATP-grasp"/>
    <property type="match status" value="1"/>
</dbReference>
<dbReference type="NCBIfam" id="NF004680">
    <property type="entry name" value="PRK06019.1-6"/>
    <property type="match status" value="1"/>
</dbReference>
<dbReference type="GO" id="GO:0004638">
    <property type="term" value="F:phosphoribosylaminoimidazole carboxylase activity"/>
    <property type="evidence" value="ECO:0007669"/>
    <property type="project" value="InterPro"/>
</dbReference>
<comment type="subunit">
    <text evidence="5 6">Homodimer.</text>
</comment>
<comment type="catalytic activity">
    <reaction evidence="5 6">
        <text>5-amino-1-(5-phospho-beta-D-ribosyl)imidazole + hydrogencarbonate + ATP = 5-carboxyamino-1-(5-phospho-D-ribosyl)imidazole + ADP + phosphate + 2 H(+)</text>
        <dbReference type="Rhea" id="RHEA:19317"/>
        <dbReference type="ChEBI" id="CHEBI:15378"/>
        <dbReference type="ChEBI" id="CHEBI:17544"/>
        <dbReference type="ChEBI" id="CHEBI:30616"/>
        <dbReference type="ChEBI" id="CHEBI:43474"/>
        <dbReference type="ChEBI" id="CHEBI:58730"/>
        <dbReference type="ChEBI" id="CHEBI:137981"/>
        <dbReference type="ChEBI" id="CHEBI:456216"/>
        <dbReference type="EC" id="6.3.4.18"/>
    </reaction>
</comment>
<keyword evidence="9" id="KW-1185">Reference proteome</keyword>
<dbReference type="InterPro" id="IPR013815">
    <property type="entry name" value="ATP_grasp_subdomain_1"/>
</dbReference>
<feature type="binding site" evidence="5">
    <location>
        <position position="107"/>
    </location>
    <ligand>
        <name>ATP</name>
        <dbReference type="ChEBI" id="CHEBI:30616"/>
    </ligand>
</feature>
<dbReference type="AlphaFoldDB" id="A0A7L6BBP5"/>
<dbReference type="SUPFAM" id="SSF51246">
    <property type="entry name" value="Rudiment single hybrid motif"/>
    <property type="match status" value="1"/>
</dbReference>
<dbReference type="Proteomes" id="UP000510844">
    <property type="component" value="Chromosome"/>
</dbReference>
<dbReference type="KEGG" id="mfeu:H1D33_11305"/>
<evidence type="ECO:0000256" key="5">
    <source>
        <dbReference type="HAMAP-Rule" id="MF_01928"/>
    </source>
</evidence>
<feature type="binding site" evidence="5">
    <location>
        <begin position="269"/>
        <end position="270"/>
    </location>
    <ligand>
        <name>ATP</name>
        <dbReference type="ChEBI" id="CHEBI:30616"/>
    </ligand>
</feature>
<dbReference type="InterPro" id="IPR003135">
    <property type="entry name" value="ATP-grasp_carboxylate-amine"/>
</dbReference>
<reference evidence="9" key="1">
    <citation type="submission" date="2020-07" db="EMBL/GenBank/DDBJ databases">
        <title>A new Micromonospora strain with potent antibiotic activity isolated from the microbiome of a mid-Atlantic deep-sea sponge.</title>
        <authorList>
            <person name="Back C.R."/>
            <person name="Stennett H.L."/>
            <person name="Williams S.E."/>
            <person name="Wang L."/>
            <person name="Ojeda Gomez J."/>
            <person name="Abdulle O.M."/>
            <person name="Duffy T."/>
            <person name="Hendry K.R."/>
            <person name="Powell D."/>
            <person name="Stach J.E."/>
            <person name="Essex-Lopresti A.E."/>
            <person name="Willis C.L."/>
            <person name="Curnow P."/>
            <person name="Race P.R."/>
        </authorList>
    </citation>
    <scope>NUCLEOTIDE SEQUENCE [LARGE SCALE GENOMIC DNA]</scope>
    <source>
        <strain evidence="9">28ISP2-46</strain>
    </source>
</reference>
<evidence type="ECO:0000259" key="7">
    <source>
        <dbReference type="PROSITE" id="PS50975"/>
    </source>
</evidence>
<dbReference type="RefSeq" id="WP_181571750.1">
    <property type="nucleotide sequence ID" value="NZ_CP059322.2"/>
</dbReference>
<evidence type="ECO:0000256" key="3">
    <source>
        <dbReference type="ARBA" id="ARBA00022755"/>
    </source>
</evidence>
<dbReference type="PANTHER" id="PTHR11609">
    <property type="entry name" value="PURINE BIOSYNTHESIS PROTEIN 6/7, PUR6/7"/>
    <property type="match status" value="1"/>
</dbReference>
<keyword evidence="2 5" id="KW-0547">Nucleotide-binding</keyword>
<evidence type="ECO:0000256" key="1">
    <source>
        <dbReference type="ARBA" id="ARBA00022598"/>
    </source>
</evidence>
<dbReference type="InterPro" id="IPR011054">
    <property type="entry name" value="Rudment_hybrid_motif"/>
</dbReference>
<dbReference type="Pfam" id="PF17769">
    <property type="entry name" value="PurK_C"/>
    <property type="match status" value="1"/>
</dbReference>
<dbReference type="EMBL" id="CP059322">
    <property type="protein sequence ID" value="QLQ39357.1"/>
    <property type="molecule type" value="Genomic_DNA"/>
</dbReference>
<dbReference type="PANTHER" id="PTHR11609:SF5">
    <property type="entry name" value="PHOSPHORIBOSYLAMINOIMIDAZOLE CARBOXYLASE"/>
    <property type="match status" value="1"/>
</dbReference>
<sequence>MDSRTGLPVVGMVGGGQLARMTHQAAIALGQSLRVLALAPDDGAALVAADVQYGDHTDLTALRTFAKGCDVVTFDHEHVPNAHVRALTDEGVKLFPPAEALVHAQDKRVMRERLGELGAPNPAWRPVESPADLLAFGAEVGWPVVLKAARGGYDGRGVWMVDDADQAAELAAALLDGGTPLLVEERVALRRELAVQVARSPFGQVAAYPVVETVQSDGICVEVLAPAPDLPEEQALAAQQLAIDLATALGVVGLLAVELFDTPAGLVVNELAMRPHNSGHWTIEGARTSQFEQHLRAVLDYPMGDTSLTAPVAVMANVLGGEPGGISIDERLHHLFAAEPGAKVHLYGKQVRPGRKIGHVTVLGTDLTDVRARAARAARWLQEGRA</sequence>
<feature type="binding site" evidence="5">
    <location>
        <begin position="184"/>
        <end position="187"/>
    </location>
    <ligand>
        <name>ATP</name>
        <dbReference type="ChEBI" id="CHEBI:30616"/>
    </ligand>
</feature>
<comment type="function">
    <text evidence="6">Catalyzes the ATP-dependent conversion of 5-aminoimidazole ribonucleotide (AIR) and HCO(3)- to N5-carboxyaminoimidazole ribonucleotide (N5-CAIR).</text>
</comment>
<dbReference type="EC" id="6.3.4.18" evidence="5 6"/>
<dbReference type="SUPFAM" id="SSF52440">
    <property type="entry name" value="PreATP-grasp domain"/>
    <property type="match status" value="1"/>
</dbReference>
<dbReference type="InterPro" id="IPR016185">
    <property type="entry name" value="PreATP-grasp_dom_sf"/>
</dbReference>
<dbReference type="InterPro" id="IPR005875">
    <property type="entry name" value="PurK"/>
</dbReference>
<dbReference type="GO" id="GO:0005829">
    <property type="term" value="C:cytosol"/>
    <property type="evidence" value="ECO:0007669"/>
    <property type="project" value="TreeGrafter"/>
</dbReference>
<keyword evidence="4 5" id="KW-0067">ATP-binding</keyword>
<feature type="domain" description="ATP-grasp" evidence="7">
    <location>
        <begin position="111"/>
        <end position="299"/>
    </location>
</feature>
<evidence type="ECO:0000313" key="8">
    <source>
        <dbReference type="EMBL" id="QLQ39357.1"/>
    </source>
</evidence>
<dbReference type="InterPro" id="IPR040686">
    <property type="entry name" value="PurK_C"/>
</dbReference>
<dbReference type="NCBIfam" id="NF004679">
    <property type="entry name" value="PRK06019.1-5"/>
    <property type="match status" value="1"/>
</dbReference>
<accession>A0A7L6BBP5</accession>
<dbReference type="HAMAP" id="MF_01928">
    <property type="entry name" value="PurK"/>
    <property type="match status" value="1"/>
</dbReference>
<dbReference type="GO" id="GO:0006189">
    <property type="term" value="P:'de novo' IMP biosynthetic process"/>
    <property type="evidence" value="ECO:0007669"/>
    <property type="project" value="UniProtKB-UniRule"/>
</dbReference>
<dbReference type="GO" id="GO:0046872">
    <property type="term" value="F:metal ion binding"/>
    <property type="evidence" value="ECO:0007669"/>
    <property type="project" value="InterPro"/>
</dbReference>
<dbReference type="FunFam" id="3.40.50.20:FF:000025">
    <property type="entry name" value="N5-carboxyaminoimidazole ribonucleotide synthase"/>
    <property type="match status" value="1"/>
</dbReference>
<comment type="caution">
    <text evidence="5">Lacks conserved residue(s) required for the propagation of feature annotation.</text>
</comment>
<dbReference type="InterPro" id="IPR011761">
    <property type="entry name" value="ATP-grasp"/>
</dbReference>
<organism evidence="8 9">
    <name type="scientific">Micromonospora robiginosa</name>
    <dbReference type="NCBI Taxonomy" id="2749844"/>
    <lineage>
        <taxon>Bacteria</taxon>
        <taxon>Bacillati</taxon>
        <taxon>Actinomycetota</taxon>
        <taxon>Actinomycetes</taxon>
        <taxon>Micromonosporales</taxon>
        <taxon>Micromonosporaceae</taxon>
        <taxon>Micromonospora</taxon>
    </lineage>
</organism>
<feature type="binding site" evidence="5">
    <location>
        <position position="147"/>
    </location>
    <ligand>
        <name>ATP</name>
        <dbReference type="ChEBI" id="CHEBI:30616"/>
    </ligand>
</feature>
<proteinExistence type="inferred from homology"/>
<evidence type="ECO:0000256" key="4">
    <source>
        <dbReference type="ARBA" id="ARBA00022840"/>
    </source>
</evidence>
<dbReference type="Gene3D" id="3.40.50.20">
    <property type="match status" value="1"/>
</dbReference>
<evidence type="ECO:0000313" key="9">
    <source>
        <dbReference type="Proteomes" id="UP000510844"/>
    </source>
</evidence>
<gene>
    <name evidence="5 6" type="primary">purK</name>
    <name evidence="8" type="ORF">H1D33_11305</name>
</gene>
<dbReference type="UniPathway" id="UPA00074">
    <property type="reaction ID" value="UER00942"/>
</dbReference>
<comment type="function">
    <text evidence="5">Catalyzes the ATP-dependent conversion of 5-aminoimidazole ribonucleotide (AIR) and HCO(3)(-) to N5-carboxyaminoimidazole ribonucleotide (N5-CAIR).</text>
</comment>
<evidence type="ECO:0000256" key="6">
    <source>
        <dbReference type="RuleBase" id="RU361200"/>
    </source>
</evidence>
<dbReference type="FunFam" id="3.30.470.20:FF:000029">
    <property type="entry name" value="N5-carboxyaminoimidazole ribonucleotide synthase"/>
    <property type="match status" value="1"/>
</dbReference>
<comment type="similarity">
    <text evidence="5 6">Belongs to the PurK/PurT family.</text>
</comment>
<keyword evidence="1 5" id="KW-0436">Ligase</keyword>
<dbReference type="GO" id="GO:0005524">
    <property type="term" value="F:ATP binding"/>
    <property type="evidence" value="ECO:0007669"/>
    <property type="project" value="UniProtKB-UniRule"/>
</dbReference>
<comment type="pathway">
    <text evidence="5 6">Purine metabolism; IMP biosynthesis via de novo pathway; 5-amino-1-(5-phospho-D-ribosyl)imidazole-4-carboxylate from 5-amino-1-(5-phospho-D-ribosyl)imidazole (N5-CAIR route): step 1/2.</text>
</comment>
<keyword evidence="3 5" id="KW-0658">Purine biosynthesis</keyword>
<dbReference type="InterPro" id="IPR054350">
    <property type="entry name" value="PurT/PurK_preATP-grasp"/>
</dbReference>
<evidence type="ECO:0000256" key="2">
    <source>
        <dbReference type="ARBA" id="ARBA00022741"/>
    </source>
</evidence>
<dbReference type="NCBIfam" id="TIGR01161">
    <property type="entry name" value="purK"/>
    <property type="match status" value="1"/>
</dbReference>